<dbReference type="InterPro" id="IPR029068">
    <property type="entry name" value="Glyas_Bleomycin-R_OHBP_Dase"/>
</dbReference>
<name>A0A1S1Q672_9ACTN</name>
<evidence type="ECO:0000313" key="3">
    <source>
        <dbReference type="Proteomes" id="UP000179627"/>
    </source>
</evidence>
<feature type="domain" description="VOC" evidence="1">
    <location>
        <begin position="13"/>
        <end position="144"/>
    </location>
</feature>
<organism evidence="2 3">
    <name type="scientific">Parafrankia colletiae</name>
    <dbReference type="NCBI Taxonomy" id="573497"/>
    <lineage>
        <taxon>Bacteria</taxon>
        <taxon>Bacillati</taxon>
        <taxon>Actinomycetota</taxon>
        <taxon>Actinomycetes</taxon>
        <taxon>Frankiales</taxon>
        <taxon>Frankiaceae</taxon>
        <taxon>Parafrankia</taxon>
    </lineage>
</organism>
<proteinExistence type="predicted"/>
<comment type="caution">
    <text evidence="2">The sequence shown here is derived from an EMBL/GenBank/DDBJ whole genome shotgun (WGS) entry which is preliminary data.</text>
</comment>
<dbReference type="Pfam" id="PF13669">
    <property type="entry name" value="Glyoxalase_4"/>
    <property type="match status" value="1"/>
</dbReference>
<dbReference type="OrthoDB" id="5185674at2"/>
<gene>
    <name evidence="2" type="ORF">CC117_29955</name>
</gene>
<reference evidence="3" key="1">
    <citation type="submission" date="2016-07" db="EMBL/GenBank/DDBJ databases">
        <title>Sequence Frankia sp. strain CcI1.17.</title>
        <authorList>
            <person name="Ghodhbane-Gtari F."/>
            <person name="Swanson E."/>
            <person name="Gueddou A."/>
            <person name="Morris K."/>
            <person name="Hezbri K."/>
            <person name="Ktari A."/>
            <person name="Nouioui I."/>
            <person name="Abebe-Akele F."/>
            <person name="Simpson S."/>
            <person name="Thomas K."/>
            <person name="Gtari M."/>
            <person name="Tisa L.S."/>
            <person name="Hurst S."/>
        </authorList>
    </citation>
    <scope>NUCLEOTIDE SEQUENCE [LARGE SCALE GENOMIC DNA]</scope>
    <source>
        <strain evidence="3">Cc1.17</strain>
    </source>
</reference>
<dbReference type="EMBL" id="MBLM01000172">
    <property type="protein sequence ID" value="OHV28705.1"/>
    <property type="molecule type" value="Genomic_DNA"/>
</dbReference>
<dbReference type="RefSeq" id="WP_071091639.1">
    <property type="nucleotide sequence ID" value="NZ_MBLM01000172.1"/>
</dbReference>
<dbReference type="Proteomes" id="UP000179627">
    <property type="component" value="Unassembled WGS sequence"/>
</dbReference>
<keyword evidence="3" id="KW-1185">Reference proteome</keyword>
<evidence type="ECO:0000259" key="1">
    <source>
        <dbReference type="PROSITE" id="PS51819"/>
    </source>
</evidence>
<sequence length="154" mass="16633">MKSTVPNILQPADLFHTGIVVDDLVVARKELGSVLGVTWYEGGATVRLRTQEGTRSVSTAYVLSREGTHHVELVQSIEGTLWATAAPGHAHHLGYWVDDLAAATEALEALGWTFSASIATRDDRPAMCTYLRARGGLYVEIVDRGLLPVLLPPA</sequence>
<accession>A0A1S1Q672</accession>
<dbReference type="Gene3D" id="3.10.180.10">
    <property type="entry name" value="2,3-Dihydroxybiphenyl 1,2-Dioxygenase, domain 1"/>
    <property type="match status" value="1"/>
</dbReference>
<dbReference type="PROSITE" id="PS51819">
    <property type="entry name" value="VOC"/>
    <property type="match status" value="1"/>
</dbReference>
<evidence type="ECO:0000313" key="2">
    <source>
        <dbReference type="EMBL" id="OHV28705.1"/>
    </source>
</evidence>
<dbReference type="InterPro" id="IPR037523">
    <property type="entry name" value="VOC_core"/>
</dbReference>
<dbReference type="SUPFAM" id="SSF54593">
    <property type="entry name" value="Glyoxalase/Bleomycin resistance protein/Dihydroxybiphenyl dioxygenase"/>
    <property type="match status" value="1"/>
</dbReference>
<protein>
    <recommendedName>
        <fullName evidence="1">VOC domain-containing protein</fullName>
    </recommendedName>
</protein>
<dbReference type="AlphaFoldDB" id="A0A1S1Q672"/>